<feature type="transmembrane region" description="Helical" evidence="1">
    <location>
        <begin position="55"/>
        <end position="74"/>
    </location>
</feature>
<reference evidence="2" key="1">
    <citation type="submission" date="2021-03" db="EMBL/GenBank/DDBJ databases">
        <title>Antimicrobial resistance genes in bacteria isolated from Japanese honey, and their potential for conferring macrolide and lincosamide resistance in the American foulbrood pathogen Paenibacillus larvae.</title>
        <authorList>
            <person name="Okamoto M."/>
            <person name="Kumagai M."/>
            <person name="Kanamori H."/>
            <person name="Takamatsu D."/>
        </authorList>
    </citation>
    <scope>NUCLEOTIDE SEQUENCE</scope>
    <source>
        <strain evidence="2">J2TS6</strain>
    </source>
</reference>
<name>A0A920CBF2_9BACL</name>
<evidence type="ECO:0000313" key="2">
    <source>
        <dbReference type="EMBL" id="GIO31843.1"/>
    </source>
</evidence>
<organism evidence="2 3">
    <name type="scientific">Paenibacillus albilobatus</name>
    <dbReference type="NCBI Taxonomy" id="2716884"/>
    <lineage>
        <taxon>Bacteria</taxon>
        <taxon>Bacillati</taxon>
        <taxon>Bacillota</taxon>
        <taxon>Bacilli</taxon>
        <taxon>Bacillales</taxon>
        <taxon>Paenibacillaceae</taxon>
        <taxon>Paenibacillus</taxon>
    </lineage>
</organism>
<evidence type="ECO:0000313" key="3">
    <source>
        <dbReference type="Proteomes" id="UP000679779"/>
    </source>
</evidence>
<keyword evidence="3" id="KW-1185">Reference proteome</keyword>
<keyword evidence="1" id="KW-0472">Membrane</keyword>
<dbReference type="AlphaFoldDB" id="A0A920CBF2"/>
<accession>A0A920CBF2</accession>
<comment type="caution">
    <text evidence="2">The sequence shown here is derived from an EMBL/GenBank/DDBJ whole genome shotgun (WGS) entry which is preliminary data.</text>
</comment>
<dbReference type="Proteomes" id="UP000679779">
    <property type="component" value="Unassembled WGS sequence"/>
</dbReference>
<proteinExistence type="predicted"/>
<evidence type="ECO:0000256" key="1">
    <source>
        <dbReference type="SAM" id="Phobius"/>
    </source>
</evidence>
<gene>
    <name evidence="2" type="ORF">J2TS6_29840</name>
</gene>
<sequence length="78" mass="9001">MRPARIMGTVFGLPARSPILQKKKDSRTRPLWYNMDVHTRLEWTHPPKGGDAMNISFGEVLTFGIFLLALLTYIDKRK</sequence>
<dbReference type="EMBL" id="BORQ01000003">
    <property type="protein sequence ID" value="GIO31843.1"/>
    <property type="molecule type" value="Genomic_DNA"/>
</dbReference>
<keyword evidence="1" id="KW-0812">Transmembrane</keyword>
<keyword evidence="1" id="KW-1133">Transmembrane helix</keyword>
<protein>
    <submittedName>
        <fullName evidence="2">Uncharacterized protein</fullName>
    </submittedName>
</protein>